<accession>A0A0D1W2U8</accession>
<dbReference type="Gene3D" id="3.40.50.720">
    <property type="entry name" value="NAD(P)-binding Rossmann-like Domain"/>
    <property type="match status" value="1"/>
</dbReference>
<comment type="similarity">
    <text evidence="1">Belongs to the short-chain dehydrogenases/reductases (SDR) family.</text>
</comment>
<dbReference type="Pfam" id="PF13561">
    <property type="entry name" value="adh_short_C2"/>
    <property type="match status" value="1"/>
</dbReference>
<dbReference type="SUPFAM" id="SSF51735">
    <property type="entry name" value="NAD(P)-binding Rossmann-fold domains"/>
    <property type="match status" value="1"/>
</dbReference>
<dbReference type="PRINTS" id="PR00081">
    <property type="entry name" value="GDHRDH"/>
</dbReference>
<organism evidence="5 6">
    <name type="scientific">Exophiala sideris</name>
    <dbReference type="NCBI Taxonomy" id="1016849"/>
    <lineage>
        <taxon>Eukaryota</taxon>
        <taxon>Fungi</taxon>
        <taxon>Dikarya</taxon>
        <taxon>Ascomycota</taxon>
        <taxon>Pezizomycotina</taxon>
        <taxon>Eurotiomycetes</taxon>
        <taxon>Chaetothyriomycetidae</taxon>
        <taxon>Chaetothyriales</taxon>
        <taxon>Herpotrichiellaceae</taxon>
        <taxon>Exophiala</taxon>
    </lineage>
</organism>
<dbReference type="HOGENOM" id="CLU_010194_1_1_1"/>
<dbReference type="InterPro" id="IPR020904">
    <property type="entry name" value="Sc_DH/Rdtase_CS"/>
</dbReference>
<evidence type="ECO:0000313" key="5">
    <source>
        <dbReference type="EMBL" id="KIV83125.1"/>
    </source>
</evidence>
<sequence>MSQLDNFDNFFRLDGKVALVTGGSRGLGLHAATAFLRAGARTVFITARKADGEQGINQAVDKLNALPGIKGKAVGLAANVAQEKDIERLLAEIKQVESELHILVANAGATWGGPFETTPDWANQKVLDLNVRGIFNIVKIFLPLLEKAGTPQDPARVIVVSSTAGINVPHVGEHGTIMYSASKAAAHHLARNLAVELGPKNITTNTIAPGFFPSKLASGLIELLGGEKELKDANPRRRLGVPEDIAGAMLYLAGPAAAYVNGVSIEVDGGAHLSAGRLTKL</sequence>
<proteinExistence type="inferred from homology"/>
<evidence type="ECO:0000256" key="1">
    <source>
        <dbReference type="ARBA" id="ARBA00006484"/>
    </source>
</evidence>
<dbReference type="AlphaFoldDB" id="A0A0D1W2U8"/>
<evidence type="ECO:0000256" key="2">
    <source>
        <dbReference type="ARBA" id="ARBA00022857"/>
    </source>
</evidence>
<keyword evidence="4" id="KW-0175">Coiled coil</keyword>
<dbReference type="Proteomes" id="UP000053599">
    <property type="component" value="Unassembled WGS sequence"/>
</dbReference>
<evidence type="ECO:0000256" key="4">
    <source>
        <dbReference type="SAM" id="Coils"/>
    </source>
</evidence>
<evidence type="ECO:0000256" key="3">
    <source>
        <dbReference type="ARBA" id="ARBA00023002"/>
    </source>
</evidence>
<dbReference type="PANTHER" id="PTHR43618">
    <property type="entry name" value="7-ALPHA-HYDROXYSTEROID DEHYDROGENASE"/>
    <property type="match status" value="1"/>
</dbReference>
<feature type="coiled-coil region" evidence="4">
    <location>
        <begin position="79"/>
        <end position="106"/>
    </location>
</feature>
<reference evidence="5 6" key="1">
    <citation type="submission" date="2015-01" db="EMBL/GenBank/DDBJ databases">
        <title>The Genome Sequence of Exophiala sideris CBS121828.</title>
        <authorList>
            <consortium name="The Broad Institute Genomics Platform"/>
            <person name="Cuomo C."/>
            <person name="de Hoog S."/>
            <person name="Gorbushina A."/>
            <person name="Stielow B."/>
            <person name="Teixiera M."/>
            <person name="Abouelleil A."/>
            <person name="Chapman S.B."/>
            <person name="Priest M."/>
            <person name="Young S.K."/>
            <person name="Wortman J."/>
            <person name="Nusbaum C."/>
            <person name="Birren B."/>
        </authorList>
    </citation>
    <scope>NUCLEOTIDE SEQUENCE [LARGE SCALE GENOMIC DNA]</scope>
    <source>
        <strain evidence="5 6">CBS 121828</strain>
    </source>
</reference>
<name>A0A0D1W2U8_9EURO</name>
<dbReference type="PROSITE" id="PS00061">
    <property type="entry name" value="ADH_SHORT"/>
    <property type="match status" value="1"/>
</dbReference>
<keyword evidence="2" id="KW-0521">NADP</keyword>
<keyword evidence="3" id="KW-0560">Oxidoreductase</keyword>
<gene>
    <name evidence="5" type="ORF">PV11_05178</name>
</gene>
<evidence type="ECO:0000313" key="6">
    <source>
        <dbReference type="Proteomes" id="UP000053599"/>
    </source>
</evidence>
<dbReference type="PANTHER" id="PTHR43618:SF3">
    <property type="entry name" value="NAD(P)-BINDING PROTEIN"/>
    <property type="match status" value="1"/>
</dbReference>
<dbReference type="InterPro" id="IPR036291">
    <property type="entry name" value="NAD(P)-bd_dom_sf"/>
</dbReference>
<dbReference type="STRING" id="1016849.A0A0D1W2U8"/>
<dbReference type="EMBL" id="KN846952">
    <property type="protein sequence ID" value="KIV83125.1"/>
    <property type="molecule type" value="Genomic_DNA"/>
</dbReference>
<dbReference type="GO" id="GO:0016491">
    <property type="term" value="F:oxidoreductase activity"/>
    <property type="evidence" value="ECO:0007669"/>
    <property type="project" value="UniProtKB-KW"/>
</dbReference>
<dbReference type="InterPro" id="IPR052178">
    <property type="entry name" value="Sec_Metab_Biosynth_SDR"/>
</dbReference>
<dbReference type="OrthoDB" id="294295at2759"/>
<dbReference type="InterPro" id="IPR002347">
    <property type="entry name" value="SDR_fam"/>
</dbReference>
<dbReference type="FunFam" id="3.40.50.720:FF:000084">
    <property type="entry name" value="Short-chain dehydrogenase reductase"/>
    <property type="match status" value="1"/>
</dbReference>
<protein>
    <submittedName>
        <fullName evidence="5">Uncharacterized protein</fullName>
    </submittedName>
</protein>